<dbReference type="AlphaFoldDB" id="A0A383F6P5"/>
<feature type="non-terminal residue" evidence="12">
    <location>
        <position position="1"/>
    </location>
</feature>
<keyword evidence="3" id="KW-0677">Repeat</keyword>
<dbReference type="GO" id="GO:0003677">
    <property type="term" value="F:DNA binding"/>
    <property type="evidence" value="ECO:0007669"/>
    <property type="project" value="UniProtKB-KW"/>
</dbReference>
<dbReference type="PANTHER" id="PTHR43152:SF3">
    <property type="entry name" value="UVRABC SYSTEM PROTEIN A"/>
    <property type="match status" value="1"/>
</dbReference>
<evidence type="ECO:0000256" key="4">
    <source>
        <dbReference type="ARBA" id="ARBA00022741"/>
    </source>
</evidence>
<evidence type="ECO:0000256" key="10">
    <source>
        <dbReference type="ARBA" id="ARBA00023204"/>
    </source>
</evidence>
<proteinExistence type="predicted"/>
<reference evidence="12" key="1">
    <citation type="submission" date="2018-05" db="EMBL/GenBank/DDBJ databases">
        <authorList>
            <person name="Lanie J.A."/>
            <person name="Ng W.-L."/>
            <person name="Kazmierczak K.M."/>
            <person name="Andrzejewski T.M."/>
            <person name="Davidsen T.M."/>
            <person name="Wayne K.J."/>
            <person name="Tettelin H."/>
            <person name="Glass J.I."/>
            <person name="Rusch D."/>
            <person name="Podicherti R."/>
            <person name="Tsui H.-C.T."/>
            <person name="Winkler M.E."/>
        </authorList>
    </citation>
    <scope>NUCLEOTIDE SEQUENCE</scope>
</reference>
<organism evidence="12">
    <name type="scientific">marine metagenome</name>
    <dbReference type="NCBI Taxonomy" id="408172"/>
    <lineage>
        <taxon>unclassified sequences</taxon>
        <taxon>metagenomes</taxon>
        <taxon>ecological metagenomes</taxon>
    </lineage>
</organism>
<protein>
    <recommendedName>
        <fullName evidence="11">UvrA interaction domain-containing protein</fullName>
    </recommendedName>
</protein>
<dbReference type="GO" id="GO:0004518">
    <property type="term" value="F:nuclease activity"/>
    <property type="evidence" value="ECO:0007669"/>
    <property type="project" value="UniProtKB-KW"/>
</dbReference>
<dbReference type="SUPFAM" id="SSF52540">
    <property type="entry name" value="P-loop containing nucleoside triphosphate hydrolases"/>
    <property type="match status" value="1"/>
</dbReference>
<evidence type="ECO:0000256" key="6">
    <source>
        <dbReference type="ARBA" id="ARBA00022769"/>
    </source>
</evidence>
<keyword evidence="6" id="KW-0228">DNA excision</keyword>
<dbReference type="InterPro" id="IPR027417">
    <property type="entry name" value="P-loop_NTPase"/>
</dbReference>
<evidence type="ECO:0000256" key="5">
    <source>
        <dbReference type="ARBA" id="ARBA00022763"/>
    </source>
</evidence>
<dbReference type="GO" id="GO:0006281">
    <property type="term" value="P:DNA repair"/>
    <property type="evidence" value="ECO:0007669"/>
    <property type="project" value="UniProtKB-KW"/>
</dbReference>
<name>A0A383F6P5_9ZZZZ</name>
<gene>
    <name evidence="12" type="ORF">METZ01_LOCUS517610</name>
</gene>
<keyword evidence="10" id="KW-0234">DNA repair</keyword>
<dbReference type="PANTHER" id="PTHR43152">
    <property type="entry name" value="UVRABC SYSTEM PROTEIN A"/>
    <property type="match status" value="1"/>
</dbReference>
<dbReference type="GO" id="GO:0005737">
    <property type="term" value="C:cytoplasm"/>
    <property type="evidence" value="ECO:0007669"/>
    <property type="project" value="UniProtKB-SubCell"/>
</dbReference>
<sequence>VNEPSLGDPRVSIVVKGARENNLRDMTVSIPRGKLIGVTGVSGSGKSSLVFDVLAAEGHRKYVESLSAKARHALEKVRRPDVDYVEGLTPVISIEQISAGGAGPRSTVATATEVADYARLLWATVGAPHCPKDGGRVTRRSLDDCVARILEEPLGSRIMLLAPWMKTKASVLREELPRLERRGFQRVRIDGEVKRLDDRDLIPSGTRGRELVVDLVVDRLVLDDSAR</sequence>
<accession>A0A383F6P5</accession>
<evidence type="ECO:0000256" key="8">
    <source>
        <dbReference type="ARBA" id="ARBA00022881"/>
    </source>
</evidence>
<keyword evidence="5" id="KW-0227">DNA damage</keyword>
<dbReference type="InterPro" id="IPR041102">
    <property type="entry name" value="UvrA_inter"/>
</dbReference>
<keyword evidence="4" id="KW-0547">Nucleotide-binding</keyword>
<feature type="domain" description="UvrA interaction" evidence="11">
    <location>
        <begin position="141"/>
        <end position="225"/>
    </location>
</feature>
<evidence type="ECO:0000256" key="7">
    <source>
        <dbReference type="ARBA" id="ARBA00022840"/>
    </source>
</evidence>
<dbReference type="Gene3D" id="1.20.1580.10">
    <property type="entry name" value="ABC transporter ATPase like domain"/>
    <property type="match status" value="1"/>
</dbReference>
<evidence type="ECO:0000259" key="11">
    <source>
        <dbReference type="Pfam" id="PF17760"/>
    </source>
</evidence>
<dbReference type="Gene3D" id="3.30.190.20">
    <property type="match status" value="1"/>
</dbReference>
<keyword evidence="9" id="KW-0238">DNA-binding</keyword>
<keyword evidence="8" id="KW-0267">Excision nuclease</keyword>
<evidence type="ECO:0000256" key="2">
    <source>
        <dbReference type="ARBA" id="ARBA00022490"/>
    </source>
</evidence>
<dbReference type="EMBL" id="UINC01231986">
    <property type="protein sequence ID" value="SVE64756.1"/>
    <property type="molecule type" value="Genomic_DNA"/>
</dbReference>
<keyword evidence="2" id="KW-0963">Cytoplasm</keyword>
<keyword evidence="7" id="KW-0067">ATP-binding</keyword>
<dbReference type="Gene3D" id="3.40.50.300">
    <property type="entry name" value="P-loop containing nucleotide triphosphate hydrolases"/>
    <property type="match status" value="1"/>
</dbReference>
<evidence type="ECO:0000313" key="12">
    <source>
        <dbReference type="EMBL" id="SVE64756.1"/>
    </source>
</evidence>
<evidence type="ECO:0000256" key="3">
    <source>
        <dbReference type="ARBA" id="ARBA00022737"/>
    </source>
</evidence>
<evidence type="ECO:0000256" key="9">
    <source>
        <dbReference type="ARBA" id="ARBA00023125"/>
    </source>
</evidence>
<dbReference type="GO" id="GO:0005524">
    <property type="term" value="F:ATP binding"/>
    <property type="evidence" value="ECO:0007669"/>
    <property type="project" value="UniProtKB-KW"/>
</dbReference>
<dbReference type="Pfam" id="PF17760">
    <property type="entry name" value="UvrA_inter"/>
    <property type="match status" value="1"/>
</dbReference>
<feature type="non-terminal residue" evidence="12">
    <location>
        <position position="227"/>
    </location>
</feature>
<evidence type="ECO:0000256" key="1">
    <source>
        <dbReference type="ARBA" id="ARBA00004496"/>
    </source>
</evidence>
<comment type="subcellular location">
    <subcellularLocation>
        <location evidence="1">Cytoplasm</location>
    </subcellularLocation>
</comment>